<gene>
    <name evidence="2" type="ORF">RC54_23870</name>
</gene>
<dbReference type="AlphaFoldDB" id="A0AAD0UC06"/>
<dbReference type="Proteomes" id="UP000269199">
    <property type="component" value="Chromosome"/>
</dbReference>
<reference evidence="2 3" key="1">
    <citation type="submission" date="2017-11" db="EMBL/GenBank/DDBJ databases">
        <title>Complete genome sequence of Herbaspirillum rubrisubalbicans DSM 11543.</title>
        <authorList>
            <person name="Chen M."/>
            <person name="An Q."/>
        </authorList>
    </citation>
    <scope>NUCLEOTIDE SEQUENCE [LARGE SCALE GENOMIC DNA]</scope>
    <source>
        <strain evidence="2 3">DSM 11543</strain>
    </source>
</reference>
<keyword evidence="1" id="KW-0732">Signal</keyword>
<sequence length="274" mass="30851">MSLRRSCIQRLLASLALSLIFILPMTAYAGQACEQTIPEATAVRAQLEMAARTVERLNASGAEVVIIARVGQDLSTYRQRYSHLAFAYRDDQQWYVVHKLNDCGTALSNIYEQGMGQFFMDRPFLLEAYVSVPPPEMQAKLRLAIRGAQVTHLHEPHYNMLAYPWATRYQQSNQWVNETLAHALEPQIESREQAQAWLRLKGYLPDTLHLGPLTRLGGRMFKANIAFDDHPTALRFSDRIQTTTADSVLAFLQQAGLESSNFVIQAVDLPAAAD</sequence>
<name>A0AAD0UC06_9BURK</name>
<dbReference type="PIRSF" id="PIRSF028477">
    <property type="entry name" value="UCP028477"/>
    <property type="match status" value="1"/>
</dbReference>
<feature type="chain" id="PRO_5042041746" evidence="1">
    <location>
        <begin position="30"/>
        <end position="274"/>
    </location>
</feature>
<evidence type="ECO:0000256" key="1">
    <source>
        <dbReference type="SAM" id="SignalP"/>
    </source>
</evidence>
<dbReference type="PROSITE" id="PS51257">
    <property type="entry name" value="PROKAR_LIPOPROTEIN"/>
    <property type="match status" value="1"/>
</dbReference>
<organism evidence="2 3">
    <name type="scientific">Herbaspirillum rubrisubalbicans</name>
    <dbReference type="NCBI Taxonomy" id="80842"/>
    <lineage>
        <taxon>Bacteria</taxon>
        <taxon>Pseudomonadati</taxon>
        <taxon>Pseudomonadota</taxon>
        <taxon>Betaproteobacteria</taxon>
        <taxon>Burkholderiales</taxon>
        <taxon>Oxalobacteraceae</taxon>
        <taxon>Herbaspirillum</taxon>
    </lineage>
</organism>
<dbReference type="RefSeq" id="WP_061788562.1">
    <property type="nucleotide sequence ID" value="NZ_CP024996.1"/>
</dbReference>
<dbReference type="Pfam" id="PF09916">
    <property type="entry name" value="DUF2145"/>
    <property type="match status" value="1"/>
</dbReference>
<evidence type="ECO:0000313" key="2">
    <source>
        <dbReference type="EMBL" id="AYR26673.1"/>
    </source>
</evidence>
<dbReference type="EMBL" id="CP024996">
    <property type="protein sequence ID" value="AYR26673.1"/>
    <property type="molecule type" value="Genomic_DNA"/>
</dbReference>
<protein>
    <submittedName>
        <fullName evidence="2">DUF2145 domain-containing protein</fullName>
    </submittedName>
</protein>
<feature type="signal peptide" evidence="1">
    <location>
        <begin position="1"/>
        <end position="29"/>
    </location>
</feature>
<dbReference type="InterPro" id="IPR014547">
    <property type="entry name" value="UCP028477"/>
</dbReference>
<accession>A0AAD0UC06</accession>
<evidence type="ECO:0000313" key="3">
    <source>
        <dbReference type="Proteomes" id="UP000269199"/>
    </source>
</evidence>
<proteinExistence type="predicted"/>